<sequence length="173" mass="19965">MKKLNKYLVAGIAALGFGASCFSANAFAQSADETYGGCPMYMGGGPGNCYVGHDGPYRGHHEHWRKYHHQRQLALHDKLKLNAEQEKAWTAYLAIVDKNINSWKPLYRADLEKMTAPERMQTMIDRMKTHEKELTEQLAALKVFYAKLTPEQQRIFDNESMYYPRYRRGGPMR</sequence>
<accession>A0A9E9LC77</accession>
<feature type="chain" id="PRO_5038453400" evidence="1">
    <location>
        <begin position="29"/>
        <end position="173"/>
    </location>
</feature>
<organism evidence="2">
    <name type="scientific">Oxalobacter aliiformigenes</name>
    <dbReference type="NCBI Taxonomy" id="2946593"/>
    <lineage>
        <taxon>Bacteria</taxon>
        <taxon>Pseudomonadati</taxon>
        <taxon>Pseudomonadota</taxon>
        <taxon>Betaproteobacteria</taxon>
        <taxon>Burkholderiales</taxon>
        <taxon>Oxalobacteraceae</taxon>
        <taxon>Oxalobacter</taxon>
    </lineage>
</organism>
<dbReference type="EMBL" id="CP098251">
    <property type="protein sequence ID" value="WAV91430.1"/>
    <property type="molecule type" value="Genomic_DNA"/>
</dbReference>
<dbReference type="AlphaFoldDB" id="A0A9E9LC77"/>
<dbReference type="Pfam" id="PF07813">
    <property type="entry name" value="LTXXQ"/>
    <property type="match status" value="1"/>
</dbReference>
<proteinExistence type="predicted"/>
<feature type="signal peptide" evidence="1">
    <location>
        <begin position="1"/>
        <end position="28"/>
    </location>
</feature>
<protein>
    <submittedName>
        <fullName evidence="2">Spy/CpxP family protein refolding chaperone</fullName>
    </submittedName>
</protein>
<dbReference type="Proteomes" id="UP001164819">
    <property type="component" value="Chromosome"/>
</dbReference>
<evidence type="ECO:0000256" key="1">
    <source>
        <dbReference type="SAM" id="SignalP"/>
    </source>
</evidence>
<reference evidence="2" key="1">
    <citation type="journal article" date="2022" name="Front. Microbiol.">
        <title>New perspectives on an old grouping: The genomic and phenotypic variability of Oxalobacter formigenes and the implications for calcium oxalate stone prevention.</title>
        <authorList>
            <person name="Chmiel J.A."/>
            <person name="Carr C."/>
            <person name="Stuivenberg G.A."/>
            <person name="Venema R."/>
            <person name="Chanyi R.M."/>
            <person name="Al K.F."/>
            <person name="Giguere D."/>
            <person name="Say H."/>
            <person name="Akouris P.P."/>
            <person name="Dominguez Romero S.A."/>
            <person name="Kwong A."/>
            <person name="Tai V."/>
            <person name="Koval S.F."/>
            <person name="Razvi H."/>
            <person name="Bjazevic J."/>
            <person name="Burton J.P."/>
        </authorList>
    </citation>
    <scope>NUCLEOTIDE SEQUENCE</scope>
    <source>
        <strain evidence="2">OxK</strain>
    </source>
</reference>
<dbReference type="InterPro" id="IPR012899">
    <property type="entry name" value="LTXXQ"/>
</dbReference>
<keyword evidence="1" id="KW-0732">Signal</keyword>
<gene>
    <name evidence="2" type="ORF">NB646_01295</name>
</gene>
<dbReference type="PROSITE" id="PS51257">
    <property type="entry name" value="PROKAR_LIPOPROTEIN"/>
    <property type="match status" value="1"/>
</dbReference>
<dbReference type="RefSeq" id="WP_269316054.1">
    <property type="nucleotide sequence ID" value="NZ_CP098251.1"/>
</dbReference>
<dbReference type="GO" id="GO:0042597">
    <property type="term" value="C:periplasmic space"/>
    <property type="evidence" value="ECO:0007669"/>
    <property type="project" value="InterPro"/>
</dbReference>
<evidence type="ECO:0000313" key="2">
    <source>
        <dbReference type="EMBL" id="WAV91430.1"/>
    </source>
</evidence>
<name>A0A9E9LC77_9BURK</name>